<dbReference type="Gene3D" id="1.20.1270.60">
    <property type="entry name" value="Arfaptin homology (AH) domain/BAR domain"/>
    <property type="match status" value="1"/>
</dbReference>
<name>A0A9P0AW19_BRAAE</name>
<keyword evidence="3" id="KW-1185">Reference proteome</keyword>
<gene>
    <name evidence="2" type="ORF">MELIAE_LOCUS2800</name>
</gene>
<protein>
    <submittedName>
        <fullName evidence="2">Uncharacterized protein</fullName>
    </submittedName>
</protein>
<accession>A0A9P0AW19</accession>
<evidence type="ECO:0000313" key="2">
    <source>
        <dbReference type="EMBL" id="CAH0549757.1"/>
    </source>
</evidence>
<dbReference type="SUPFAM" id="SSF103657">
    <property type="entry name" value="BAR/IMD domain-like"/>
    <property type="match status" value="1"/>
</dbReference>
<dbReference type="EMBL" id="OV121142">
    <property type="protein sequence ID" value="CAH0549757.1"/>
    <property type="molecule type" value="Genomic_DNA"/>
</dbReference>
<reference evidence="2" key="1">
    <citation type="submission" date="2021-12" db="EMBL/GenBank/DDBJ databases">
        <authorList>
            <person name="King R."/>
        </authorList>
    </citation>
    <scope>NUCLEOTIDE SEQUENCE</scope>
</reference>
<dbReference type="Proteomes" id="UP001154078">
    <property type="component" value="Chromosome 11"/>
</dbReference>
<dbReference type="InterPro" id="IPR027267">
    <property type="entry name" value="AH/BAR_dom_sf"/>
</dbReference>
<evidence type="ECO:0000313" key="3">
    <source>
        <dbReference type="Proteomes" id="UP001154078"/>
    </source>
</evidence>
<dbReference type="AlphaFoldDB" id="A0A9P0AW19"/>
<feature type="coiled-coil region" evidence="1">
    <location>
        <begin position="60"/>
        <end position="122"/>
    </location>
</feature>
<evidence type="ECO:0000256" key="1">
    <source>
        <dbReference type="SAM" id="Coils"/>
    </source>
</evidence>
<organism evidence="2 3">
    <name type="scientific">Brassicogethes aeneus</name>
    <name type="common">Rape pollen beetle</name>
    <name type="synonym">Meligethes aeneus</name>
    <dbReference type="NCBI Taxonomy" id="1431903"/>
    <lineage>
        <taxon>Eukaryota</taxon>
        <taxon>Metazoa</taxon>
        <taxon>Ecdysozoa</taxon>
        <taxon>Arthropoda</taxon>
        <taxon>Hexapoda</taxon>
        <taxon>Insecta</taxon>
        <taxon>Pterygota</taxon>
        <taxon>Neoptera</taxon>
        <taxon>Endopterygota</taxon>
        <taxon>Coleoptera</taxon>
        <taxon>Polyphaga</taxon>
        <taxon>Cucujiformia</taxon>
        <taxon>Nitidulidae</taxon>
        <taxon>Meligethinae</taxon>
        <taxon>Brassicogethes</taxon>
    </lineage>
</organism>
<proteinExistence type="predicted"/>
<dbReference type="OrthoDB" id="8286478at2759"/>
<keyword evidence="1" id="KW-0175">Coiled coil</keyword>
<sequence length="180" mass="20800">MSKQTSGQASGSATEVITNECIDGMAKKLTLVLREKGEELSKDKLKEPTKAQNGFFQNFKDFFQSEANEMQETVEKAKAEKSSTEKNKQKLEAMFNKMQKKLEDQKQEAMEALDTMTEDEQEEFLSFWGQFFNFFMELFNWLKELVYKIIEGIKQGLKLVGNAIKKCFDGIIAFFKNMFS</sequence>